<organism evidence="7 8">
    <name type="scientific">Glutamicibacter soli</name>
    <dbReference type="NCBI Taxonomy" id="453836"/>
    <lineage>
        <taxon>Bacteria</taxon>
        <taxon>Bacillati</taxon>
        <taxon>Actinomycetota</taxon>
        <taxon>Actinomycetes</taxon>
        <taxon>Micrococcales</taxon>
        <taxon>Micrococcaceae</taxon>
        <taxon>Glutamicibacter</taxon>
    </lineage>
</organism>
<reference evidence="7 8" key="1">
    <citation type="submission" date="2018-01" db="EMBL/GenBank/DDBJ databases">
        <title>Glutamicibacter soli strain NHPC-3 Whole genome sequence and assembly.</title>
        <authorList>
            <person name="Choudhury P."/>
            <person name="Gupta D."/>
            <person name="Sengupta K."/>
            <person name="Jawed A."/>
            <person name="Sultana N."/>
            <person name="Saha P."/>
        </authorList>
    </citation>
    <scope>NUCLEOTIDE SEQUENCE [LARGE SCALE GENOMIC DNA]</scope>
    <source>
        <strain evidence="7 8">NHPC-3</strain>
    </source>
</reference>
<comment type="similarity">
    <text evidence="2">Belongs to the GMC oxidoreductase family.</text>
</comment>
<keyword evidence="4" id="KW-0274">FAD</keyword>
<dbReference type="InterPro" id="IPR000073">
    <property type="entry name" value="AB_hydrolase_1"/>
</dbReference>
<evidence type="ECO:0000256" key="2">
    <source>
        <dbReference type="ARBA" id="ARBA00010790"/>
    </source>
</evidence>
<evidence type="ECO:0000259" key="6">
    <source>
        <dbReference type="Pfam" id="PF00561"/>
    </source>
</evidence>
<dbReference type="InterPro" id="IPR029058">
    <property type="entry name" value="AB_hydrolase_fold"/>
</dbReference>
<evidence type="ECO:0000313" key="7">
    <source>
        <dbReference type="EMBL" id="RBM04389.1"/>
    </source>
</evidence>
<dbReference type="GO" id="GO:0016491">
    <property type="term" value="F:oxidoreductase activity"/>
    <property type="evidence" value="ECO:0007669"/>
    <property type="project" value="UniProtKB-KW"/>
</dbReference>
<proteinExistence type="inferred from homology"/>
<evidence type="ECO:0000256" key="1">
    <source>
        <dbReference type="ARBA" id="ARBA00001974"/>
    </source>
</evidence>
<dbReference type="PANTHER" id="PTHR47470">
    <property type="entry name" value="CHOLESTEROL OXIDASE"/>
    <property type="match status" value="1"/>
</dbReference>
<keyword evidence="3" id="KW-0285">Flavoprotein</keyword>
<dbReference type="AlphaFoldDB" id="A0A365YPC9"/>
<dbReference type="EMBL" id="POAF01000001">
    <property type="protein sequence ID" value="RBM04389.1"/>
    <property type="molecule type" value="Genomic_DNA"/>
</dbReference>
<dbReference type="Gene3D" id="3.40.50.1820">
    <property type="entry name" value="alpha/beta hydrolase"/>
    <property type="match status" value="1"/>
</dbReference>
<dbReference type="InterPro" id="IPR052542">
    <property type="entry name" value="Cholesterol_Oxidase"/>
</dbReference>
<evidence type="ECO:0000256" key="3">
    <source>
        <dbReference type="ARBA" id="ARBA00022630"/>
    </source>
</evidence>
<protein>
    <submittedName>
        <fullName evidence="7">Esterase</fullName>
    </submittedName>
</protein>
<dbReference type="SUPFAM" id="SSF53474">
    <property type="entry name" value="alpha/beta-Hydrolases"/>
    <property type="match status" value="1"/>
</dbReference>
<accession>A0A365YPC9</accession>
<evidence type="ECO:0000256" key="4">
    <source>
        <dbReference type="ARBA" id="ARBA00022827"/>
    </source>
</evidence>
<evidence type="ECO:0000256" key="5">
    <source>
        <dbReference type="ARBA" id="ARBA00023002"/>
    </source>
</evidence>
<feature type="domain" description="AB hydrolase-1" evidence="6">
    <location>
        <begin position="40"/>
        <end position="145"/>
    </location>
</feature>
<comment type="caution">
    <text evidence="7">The sequence shown here is derived from an EMBL/GenBank/DDBJ whole genome shotgun (WGS) entry which is preliminary data.</text>
</comment>
<gene>
    <name evidence="7" type="ORF">C1H84_02330</name>
</gene>
<evidence type="ECO:0000313" key="8">
    <source>
        <dbReference type="Proteomes" id="UP000252167"/>
    </source>
</evidence>
<name>A0A365YPC9_9MICC</name>
<sequence length="347" mass="38378">MQTTRADHATEVVQFRADDGLPLTLVHVASRRRPDAPRGPVLLVHGAGVRAELFRPPIARTLVDALLDEGWDVWMLNWRASIDLPPVAWTLDDAAVFDHPAAVREVLARTGADSLAAFVHCQGSTSFTMAAVAGLLPQVRTIVSNACSLFVDVPWVSRQKITHLLPLLGGFTPMLSPRWGYKSQGYFSRIVRSGVKLTHHECDNTVCRLVSFTYGAGHPALWSHANLDDATHRWIIGEFAGAPLSFFRQMAGCVKAGYLVPTGQHSQLPDSLVDGPPRTEARFSFIAGADNRCFLPQGQRRTYEFFDYYAPGEHSLHVIPGYGHLDLIFGRDAWRDSYPLILQELAS</sequence>
<dbReference type="PANTHER" id="PTHR47470:SF1">
    <property type="entry name" value="FAD-DEPENDENT OXIDOREDUCTASE 2 FAD BINDING DOMAIN-CONTAINING PROTEIN"/>
    <property type="match status" value="1"/>
</dbReference>
<keyword evidence="5" id="KW-0560">Oxidoreductase</keyword>
<keyword evidence="8" id="KW-1185">Reference proteome</keyword>
<comment type="cofactor">
    <cofactor evidence="1">
        <name>FAD</name>
        <dbReference type="ChEBI" id="CHEBI:57692"/>
    </cofactor>
</comment>
<dbReference type="Proteomes" id="UP000252167">
    <property type="component" value="Unassembled WGS sequence"/>
</dbReference>
<dbReference type="Pfam" id="PF00561">
    <property type="entry name" value="Abhydrolase_1"/>
    <property type="match status" value="1"/>
</dbReference>